<accession>A0ACC2BL65</accession>
<dbReference type="EMBL" id="CM055105">
    <property type="protein sequence ID" value="KAJ7530501.1"/>
    <property type="molecule type" value="Genomic_DNA"/>
</dbReference>
<keyword evidence="2" id="KW-1185">Reference proteome</keyword>
<dbReference type="Proteomes" id="UP001162992">
    <property type="component" value="Chromosome 14"/>
</dbReference>
<name>A0ACC2BL65_DIPCM</name>
<comment type="caution">
    <text evidence="1">The sequence shown here is derived from an EMBL/GenBank/DDBJ whole genome shotgun (WGS) entry which is preliminary data.</text>
</comment>
<organism evidence="1 2">
    <name type="scientific">Diphasiastrum complanatum</name>
    <name type="common">Issler's clubmoss</name>
    <name type="synonym">Lycopodium complanatum</name>
    <dbReference type="NCBI Taxonomy" id="34168"/>
    <lineage>
        <taxon>Eukaryota</taxon>
        <taxon>Viridiplantae</taxon>
        <taxon>Streptophyta</taxon>
        <taxon>Embryophyta</taxon>
        <taxon>Tracheophyta</taxon>
        <taxon>Lycopodiopsida</taxon>
        <taxon>Lycopodiales</taxon>
        <taxon>Lycopodiaceae</taxon>
        <taxon>Lycopodioideae</taxon>
        <taxon>Diphasiastrum</taxon>
    </lineage>
</organism>
<protein>
    <submittedName>
        <fullName evidence="1">Uncharacterized protein</fullName>
    </submittedName>
</protein>
<reference evidence="2" key="1">
    <citation type="journal article" date="2024" name="Proc. Natl. Acad. Sci. U.S.A.">
        <title>Extraordinary preservation of gene collinearity over three hundred million years revealed in homosporous lycophytes.</title>
        <authorList>
            <person name="Li C."/>
            <person name="Wickell D."/>
            <person name="Kuo L.Y."/>
            <person name="Chen X."/>
            <person name="Nie B."/>
            <person name="Liao X."/>
            <person name="Peng D."/>
            <person name="Ji J."/>
            <person name="Jenkins J."/>
            <person name="Williams M."/>
            <person name="Shu S."/>
            <person name="Plott C."/>
            <person name="Barry K."/>
            <person name="Rajasekar S."/>
            <person name="Grimwood J."/>
            <person name="Han X."/>
            <person name="Sun S."/>
            <person name="Hou Z."/>
            <person name="He W."/>
            <person name="Dai G."/>
            <person name="Sun C."/>
            <person name="Schmutz J."/>
            <person name="Leebens-Mack J.H."/>
            <person name="Li F.W."/>
            <person name="Wang L."/>
        </authorList>
    </citation>
    <scope>NUCLEOTIDE SEQUENCE [LARGE SCALE GENOMIC DNA]</scope>
    <source>
        <strain evidence="2">cv. PW_Plant_1</strain>
    </source>
</reference>
<proteinExistence type="predicted"/>
<evidence type="ECO:0000313" key="1">
    <source>
        <dbReference type="EMBL" id="KAJ7530501.1"/>
    </source>
</evidence>
<evidence type="ECO:0000313" key="2">
    <source>
        <dbReference type="Proteomes" id="UP001162992"/>
    </source>
</evidence>
<sequence length="231" mass="26588">MPKKMGINSKSEEARTRKAAAQSEKKEKEERDKEERLWKEMEGPKSKASKKKEEDAERRAEAAAKRAEAKRLAEQEAKELDAYGKRVEKHSGRVSIPVPKVTAAELARQKEQEQQRLQVQAEAFKRRGSRMADEEEYEKIVAVENVNRDDDVIEAHSVDTALAQMVINSDVAPDRHPERRLKASYKAFEEAELPRLKEEKPGLTHTQYKDMLWKLWKKSPDNPLNQATQGK</sequence>
<gene>
    <name evidence="1" type="ORF">O6H91_14G006100</name>
</gene>